<dbReference type="GO" id="GO:0016324">
    <property type="term" value="C:apical plasma membrane"/>
    <property type="evidence" value="ECO:0007669"/>
    <property type="project" value="TreeGrafter"/>
</dbReference>
<dbReference type="InterPro" id="IPR019376">
    <property type="entry name" value="Myeloid_leukemia_factor"/>
</dbReference>
<dbReference type="GO" id="GO:0030136">
    <property type="term" value="C:clathrin-coated vesicle"/>
    <property type="evidence" value="ECO:0007669"/>
    <property type="project" value="TreeGrafter"/>
</dbReference>
<dbReference type="GO" id="GO:0030833">
    <property type="term" value="P:regulation of actin filament polymerization"/>
    <property type="evidence" value="ECO:0007669"/>
    <property type="project" value="TreeGrafter"/>
</dbReference>
<feature type="region of interest" description="Disordered" evidence="5">
    <location>
        <begin position="98"/>
        <end position="123"/>
    </location>
</feature>
<evidence type="ECO:0000256" key="5">
    <source>
        <dbReference type="SAM" id="MobiDB-lite"/>
    </source>
</evidence>
<sequence>MDWFFRGRFRNNPRHDIFDHNDQNFEDKDGHEGTKDSFDIPFIDPFENLEDTSMDLFRRMDDMLSRMFSSSFGALESENFSDQVQNESNPRAMMLKEPDCSSCDSSPNEFPFDSRQHPPLIDSDIDDKVAKNKWLLKENPFQKIEPNFSYKKFSSIKTVRLPDGTLEEHRTVTDSQGKTTTTVRRSIGDQSYEVTTHSDEKGLKEKDEKFINMDENDLAKFEKKWQSIKSENIPFLVPDMKTNSLETTLNSPVGDPSYTSLFKKFFGF</sequence>
<keyword evidence="7" id="KW-1185">Reference proteome</keyword>
<comment type="subcellular location">
    <subcellularLocation>
        <location evidence="1">Cytoplasm</location>
    </subcellularLocation>
</comment>
<evidence type="ECO:0000256" key="3">
    <source>
        <dbReference type="ARBA" id="ARBA00022490"/>
    </source>
</evidence>
<dbReference type="GO" id="GO:0043066">
    <property type="term" value="P:negative regulation of apoptotic process"/>
    <property type="evidence" value="ECO:0007669"/>
    <property type="project" value="InterPro"/>
</dbReference>
<dbReference type="OMA" id="NMDEGDK"/>
<name>A0A8T0F0E5_ARGBR</name>
<dbReference type="EMBL" id="JABXBU010000030">
    <property type="protein sequence ID" value="KAF8784604.1"/>
    <property type="molecule type" value="Genomic_DNA"/>
</dbReference>
<organism evidence="6 7">
    <name type="scientific">Argiope bruennichi</name>
    <name type="common">Wasp spider</name>
    <name type="synonym">Aranea bruennichi</name>
    <dbReference type="NCBI Taxonomy" id="94029"/>
    <lineage>
        <taxon>Eukaryota</taxon>
        <taxon>Metazoa</taxon>
        <taxon>Ecdysozoa</taxon>
        <taxon>Arthropoda</taxon>
        <taxon>Chelicerata</taxon>
        <taxon>Arachnida</taxon>
        <taxon>Araneae</taxon>
        <taxon>Araneomorphae</taxon>
        <taxon>Entelegynae</taxon>
        <taxon>Araneoidea</taxon>
        <taxon>Araneidae</taxon>
        <taxon>Argiope</taxon>
    </lineage>
</organism>
<evidence type="ECO:0000256" key="4">
    <source>
        <dbReference type="ARBA" id="ARBA00022553"/>
    </source>
</evidence>
<dbReference type="PANTHER" id="PTHR14938:SF2">
    <property type="entry name" value="HCLS1-ASSOCIATED PROTEIN X-1"/>
    <property type="match status" value="1"/>
</dbReference>
<dbReference type="GO" id="GO:0015629">
    <property type="term" value="C:actin cytoskeleton"/>
    <property type="evidence" value="ECO:0007669"/>
    <property type="project" value="TreeGrafter"/>
</dbReference>
<keyword evidence="3" id="KW-0963">Cytoplasm</keyword>
<keyword evidence="4" id="KW-0597">Phosphoprotein</keyword>
<dbReference type="GO" id="GO:0016529">
    <property type="term" value="C:sarcoplasmic reticulum"/>
    <property type="evidence" value="ECO:0007669"/>
    <property type="project" value="TreeGrafter"/>
</dbReference>
<accession>A0A8T0F0E5</accession>
<proteinExistence type="inferred from homology"/>
<comment type="similarity">
    <text evidence="2">Belongs to the MLF family.</text>
</comment>
<reference evidence="6" key="2">
    <citation type="submission" date="2020-06" db="EMBL/GenBank/DDBJ databases">
        <authorList>
            <person name="Sheffer M."/>
        </authorList>
    </citation>
    <scope>NUCLEOTIDE SEQUENCE</scope>
</reference>
<dbReference type="PANTHER" id="PTHR14938">
    <property type="entry name" value="HCLS1-ASSOCIATED PROTEIN X-1"/>
    <property type="match status" value="1"/>
</dbReference>
<reference evidence="6" key="1">
    <citation type="journal article" date="2020" name="bioRxiv">
        <title>Chromosome-level reference genome of the European wasp spider Argiope bruennichi: a resource for studies on range expansion and evolutionary adaptation.</title>
        <authorList>
            <person name="Sheffer M.M."/>
            <person name="Hoppe A."/>
            <person name="Krehenwinkel H."/>
            <person name="Uhl G."/>
            <person name="Kuss A.W."/>
            <person name="Jensen L."/>
            <person name="Jensen C."/>
            <person name="Gillespie R.G."/>
            <person name="Hoff K.J."/>
            <person name="Prost S."/>
        </authorList>
    </citation>
    <scope>NUCLEOTIDE SEQUENCE</scope>
</reference>
<evidence type="ECO:0000256" key="2">
    <source>
        <dbReference type="ARBA" id="ARBA00008332"/>
    </source>
</evidence>
<evidence type="ECO:0008006" key="8">
    <source>
        <dbReference type="Google" id="ProtNLM"/>
    </source>
</evidence>
<comment type="caution">
    <text evidence="6">The sequence shown here is derived from an EMBL/GenBank/DDBJ whole genome shotgun (WGS) entry which is preliminary data.</text>
</comment>
<evidence type="ECO:0000313" key="7">
    <source>
        <dbReference type="Proteomes" id="UP000807504"/>
    </source>
</evidence>
<evidence type="ECO:0000313" key="6">
    <source>
        <dbReference type="EMBL" id="KAF8784604.1"/>
    </source>
</evidence>
<dbReference type="Proteomes" id="UP000807504">
    <property type="component" value="Unassembled WGS sequence"/>
</dbReference>
<dbReference type="Pfam" id="PF10248">
    <property type="entry name" value="Mlf1IP"/>
    <property type="match status" value="1"/>
</dbReference>
<dbReference type="GO" id="GO:0005739">
    <property type="term" value="C:mitochondrion"/>
    <property type="evidence" value="ECO:0007669"/>
    <property type="project" value="TreeGrafter"/>
</dbReference>
<gene>
    <name evidence="6" type="ORF">HNY73_010257</name>
</gene>
<dbReference type="AlphaFoldDB" id="A0A8T0F0E5"/>
<evidence type="ECO:0000256" key="1">
    <source>
        <dbReference type="ARBA" id="ARBA00004496"/>
    </source>
</evidence>
<dbReference type="OrthoDB" id="5562606at2759"/>
<dbReference type="InterPro" id="IPR017248">
    <property type="entry name" value="HAX-1"/>
</dbReference>
<protein>
    <recommendedName>
        <fullName evidence="8">HCLS1-associated protein X-1</fullName>
    </recommendedName>
</protein>